<proteinExistence type="predicted"/>
<dbReference type="PANTHER" id="PTHR43187:SF1">
    <property type="entry name" value="GLUTAMINE AMIDOTRANSFERASE DUG3-RELATED"/>
    <property type="match status" value="1"/>
</dbReference>
<dbReference type="PROSITE" id="PS51278">
    <property type="entry name" value="GATASE_TYPE_2"/>
    <property type="match status" value="1"/>
</dbReference>
<dbReference type="OrthoDB" id="14446at2759"/>
<dbReference type="EMBL" id="KE148150">
    <property type="protein sequence ID" value="EPE07890.1"/>
    <property type="molecule type" value="Genomic_DNA"/>
</dbReference>
<dbReference type="Pfam" id="PF13230">
    <property type="entry name" value="GATase_4"/>
    <property type="match status" value="1"/>
</dbReference>
<dbReference type="Proteomes" id="UP000016923">
    <property type="component" value="Unassembled WGS sequence"/>
</dbReference>
<dbReference type="OMA" id="SVHPAWN"/>
<dbReference type="STRING" id="1262450.S3D3H1"/>
<dbReference type="GO" id="GO:0005737">
    <property type="term" value="C:cytoplasm"/>
    <property type="evidence" value="ECO:0007669"/>
    <property type="project" value="EnsemblFungi"/>
</dbReference>
<evidence type="ECO:0000313" key="4">
    <source>
        <dbReference type="EMBL" id="EPE07890.1"/>
    </source>
</evidence>
<dbReference type="GO" id="GO:0006751">
    <property type="term" value="P:glutathione catabolic process"/>
    <property type="evidence" value="ECO:0007669"/>
    <property type="project" value="EnsemblFungi"/>
</dbReference>
<dbReference type="GO" id="GO:0036374">
    <property type="term" value="F:glutathione hydrolase activity"/>
    <property type="evidence" value="ECO:0007669"/>
    <property type="project" value="EnsemblFungi"/>
</dbReference>
<dbReference type="PANTHER" id="PTHR43187">
    <property type="entry name" value="GLUTAMINE AMIDOTRANSFERASE DUG3-RELATED"/>
    <property type="match status" value="1"/>
</dbReference>
<organism evidence="4 5">
    <name type="scientific">Ophiostoma piceae (strain UAMH 11346)</name>
    <name type="common">Sap stain fungus</name>
    <dbReference type="NCBI Taxonomy" id="1262450"/>
    <lineage>
        <taxon>Eukaryota</taxon>
        <taxon>Fungi</taxon>
        <taxon>Dikarya</taxon>
        <taxon>Ascomycota</taxon>
        <taxon>Pezizomycotina</taxon>
        <taxon>Sordariomycetes</taxon>
        <taxon>Sordariomycetidae</taxon>
        <taxon>Ophiostomatales</taxon>
        <taxon>Ophiostomataceae</taxon>
        <taxon>Ophiostoma</taxon>
    </lineage>
</organism>
<evidence type="ECO:0000256" key="2">
    <source>
        <dbReference type="SAM" id="MobiDB-lite"/>
    </source>
</evidence>
<dbReference type="GO" id="GO:0016740">
    <property type="term" value="F:transferase activity"/>
    <property type="evidence" value="ECO:0007669"/>
    <property type="project" value="UniProtKB-KW"/>
</dbReference>
<dbReference type="InterPro" id="IPR052373">
    <property type="entry name" value="Gamma-glu_amide_hydrolase"/>
</dbReference>
<keyword evidence="4" id="KW-0808">Transferase</keyword>
<dbReference type="AlphaFoldDB" id="S3D3H1"/>
<dbReference type="VEuPathDB" id="FungiDB:F503_00612"/>
<dbReference type="InterPro" id="IPR026869">
    <property type="entry name" value="EgtC-like"/>
</dbReference>
<dbReference type="CDD" id="cd01908">
    <property type="entry name" value="YafJ"/>
    <property type="match status" value="1"/>
</dbReference>
<evidence type="ECO:0000256" key="1">
    <source>
        <dbReference type="ARBA" id="ARBA00022962"/>
    </source>
</evidence>
<feature type="compositionally biased region" description="Polar residues" evidence="2">
    <location>
        <begin position="378"/>
        <end position="389"/>
    </location>
</feature>
<evidence type="ECO:0000313" key="5">
    <source>
        <dbReference type="Proteomes" id="UP000016923"/>
    </source>
</evidence>
<keyword evidence="5" id="KW-1185">Reference proteome</keyword>
<dbReference type="InterPro" id="IPR017932">
    <property type="entry name" value="GATase_2_dom"/>
</dbReference>
<dbReference type="Gene3D" id="3.60.20.10">
    <property type="entry name" value="Glutamine Phosphoribosylpyrophosphate, subunit 1, domain 1"/>
    <property type="match status" value="1"/>
</dbReference>
<feature type="region of interest" description="Disordered" evidence="2">
    <location>
        <begin position="461"/>
        <end position="488"/>
    </location>
</feature>
<reference evidence="4 5" key="1">
    <citation type="journal article" date="2013" name="BMC Genomics">
        <title>The genome and transcriptome of the pine saprophyte Ophiostoma piceae, and a comparison with the bark beetle-associated pine pathogen Grosmannia clavigera.</title>
        <authorList>
            <person name="Haridas S."/>
            <person name="Wang Y."/>
            <person name="Lim L."/>
            <person name="Massoumi Alamouti S."/>
            <person name="Jackman S."/>
            <person name="Docking R."/>
            <person name="Robertson G."/>
            <person name="Birol I."/>
            <person name="Bohlmann J."/>
            <person name="Breuil C."/>
        </authorList>
    </citation>
    <scope>NUCLEOTIDE SEQUENCE [LARGE SCALE GENOMIC DNA]</scope>
    <source>
        <strain evidence="4 5">UAMH 11346</strain>
    </source>
</reference>
<protein>
    <submittedName>
        <fullName evidence="4">Glutamine amidotransferase</fullName>
    </submittedName>
</protein>
<sequence length="501" mass="54330">MCRFLVYKGSDEILLSKLILDPTHSILKQSFDARLRLDTRRGQNNADGFGIGFYTDPKLGEAPCLFRSTIPAWNCSNLERIASKTASRLVFAHVRAATDGTLSEDNCHPFSYGSLMFMHNGGLGGWKYIKRRLSERLADHWYHTVTGGTDSEWAFALLLDTLERMGCNPRAQPEKGFGPEVLRKAVLRTIAIINELIDQIPESTIHSDNVDTRSLLNFALSDGHSVICTRYINSLTDQAASLYYSSGSQWEKRPAAGSDPKDYQMQRRDKGADVVLVASEPLTFERESWVNVPTNSILTIHGQTVMVHPIVDAYSNRGPAHSRSAAFVQTKGLVANEKISLLSRTASPFPASGPGLSPDQLADGPRKVHGPTLPVSAFRSTPRSRVSAYNTSNGNLGNTGNLGNLTASSSASSGVGSHGDSSTSVSALSAALASSAIAPVQGNIKKKRMSLNELEQAQGFIGGHYDTDPMTPTTPTEPPRNSYGDPNKIAQFFPELSTLTT</sequence>
<dbReference type="HOGENOM" id="CLU_042555_4_1_1"/>
<dbReference type="eggNOG" id="KOG1268">
    <property type="taxonomic scope" value="Eukaryota"/>
</dbReference>
<feature type="domain" description="Glutamine amidotransferase type-2" evidence="3">
    <location>
        <begin position="2"/>
        <end position="310"/>
    </location>
</feature>
<dbReference type="GO" id="GO:0061672">
    <property type="term" value="C:glutathione hydrolase complex"/>
    <property type="evidence" value="ECO:0007669"/>
    <property type="project" value="EnsemblFungi"/>
</dbReference>
<dbReference type="InterPro" id="IPR029055">
    <property type="entry name" value="Ntn_hydrolases_N"/>
</dbReference>
<keyword evidence="1 4" id="KW-0315">Glutamine amidotransferase</keyword>
<dbReference type="FunFam" id="3.60.20.10:FF:000045">
    <property type="entry name" value="Glutamine amidotransferase DUG3"/>
    <property type="match status" value="1"/>
</dbReference>
<gene>
    <name evidence="4" type="ORF">F503_00612</name>
</gene>
<feature type="region of interest" description="Disordered" evidence="2">
    <location>
        <begin position="346"/>
        <end position="402"/>
    </location>
</feature>
<feature type="compositionally biased region" description="Low complexity" evidence="2">
    <location>
        <begin position="390"/>
        <end position="402"/>
    </location>
</feature>
<name>S3D3H1_OPHP1</name>
<accession>S3D3H1</accession>
<dbReference type="SUPFAM" id="SSF56235">
    <property type="entry name" value="N-terminal nucleophile aminohydrolases (Ntn hydrolases)"/>
    <property type="match status" value="1"/>
</dbReference>
<evidence type="ECO:0000259" key="3">
    <source>
        <dbReference type="PROSITE" id="PS51278"/>
    </source>
</evidence>